<keyword evidence="2" id="KW-0812">Transmembrane</keyword>
<dbReference type="Pfam" id="PF03703">
    <property type="entry name" value="bPH_2"/>
    <property type="match status" value="1"/>
</dbReference>
<keyword evidence="2" id="KW-1133">Transmembrane helix</keyword>
<sequence>MKNFEINKDFKPDPRFKTYNLIATILAVTGLVWLSVGWAAFLIMDIGLELVIVYLAIITIIPLIIIPIWNVLYYRSIVYHLNPTEMTWKHGVWFRKTGIVPYNRITNVDIVQGPVMRMFKISTLRIQTAGYSGQNTAEIRIQGIEDAEPLREMIMDFVRNKPPVASATGGEDDTSTGRSPENNEIISELKEIKEILREISMKRQ</sequence>
<keyword evidence="2" id="KW-0472">Membrane</keyword>
<keyword evidence="5" id="KW-1185">Reference proteome</keyword>
<feature type="transmembrane region" description="Helical" evidence="2">
    <location>
        <begin position="50"/>
        <end position="72"/>
    </location>
</feature>
<dbReference type="RefSeq" id="WP_317136872.1">
    <property type="nucleotide sequence ID" value="NZ_CP043875.1"/>
</dbReference>
<dbReference type="PANTHER" id="PTHR34473">
    <property type="entry name" value="UPF0699 TRANSMEMBRANE PROTEIN YDBS"/>
    <property type="match status" value="1"/>
</dbReference>
<evidence type="ECO:0000259" key="3">
    <source>
        <dbReference type="Pfam" id="PF03703"/>
    </source>
</evidence>
<feature type="region of interest" description="Disordered" evidence="1">
    <location>
        <begin position="164"/>
        <end position="185"/>
    </location>
</feature>
<organism evidence="4 5">
    <name type="scientific">Methanochimaera problematica</name>
    <dbReference type="NCBI Taxonomy" id="2609417"/>
    <lineage>
        <taxon>Archaea</taxon>
        <taxon>Methanobacteriati</taxon>
        <taxon>Methanobacteriota</taxon>
        <taxon>Stenosarchaea group</taxon>
        <taxon>Methanomicrobia</taxon>
        <taxon>Methanomicrobiales</taxon>
        <taxon>Methanomicrobiaceae</taxon>
        <taxon>Methanochimaera</taxon>
    </lineage>
</organism>
<gene>
    <name evidence="4" type="ORF">F1737_00715</name>
</gene>
<dbReference type="EMBL" id="CP043875">
    <property type="protein sequence ID" value="WOF15304.1"/>
    <property type="molecule type" value="Genomic_DNA"/>
</dbReference>
<evidence type="ECO:0000256" key="2">
    <source>
        <dbReference type="SAM" id="Phobius"/>
    </source>
</evidence>
<proteinExistence type="predicted"/>
<evidence type="ECO:0000256" key="1">
    <source>
        <dbReference type="SAM" id="MobiDB-lite"/>
    </source>
</evidence>
<accession>A0AA97FBS4</accession>
<evidence type="ECO:0000313" key="5">
    <source>
        <dbReference type="Proteomes" id="UP001301797"/>
    </source>
</evidence>
<name>A0AA97FBS4_9EURY</name>
<dbReference type="KEGG" id="mefw:F1737_00715"/>
<feature type="domain" description="YdbS-like PH" evidence="3">
    <location>
        <begin position="74"/>
        <end position="152"/>
    </location>
</feature>
<evidence type="ECO:0000313" key="4">
    <source>
        <dbReference type="EMBL" id="WOF15304.1"/>
    </source>
</evidence>
<feature type="transmembrane region" description="Helical" evidence="2">
    <location>
        <begin position="21"/>
        <end position="44"/>
    </location>
</feature>
<dbReference type="InterPro" id="IPR005182">
    <property type="entry name" value="YdbS-like_PH"/>
</dbReference>
<dbReference type="AlphaFoldDB" id="A0AA97FBS4"/>
<dbReference type="PANTHER" id="PTHR34473:SF2">
    <property type="entry name" value="UPF0699 TRANSMEMBRANE PROTEIN YDBT"/>
    <property type="match status" value="1"/>
</dbReference>
<dbReference type="Proteomes" id="UP001301797">
    <property type="component" value="Chromosome"/>
</dbReference>
<reference evidence="4 5" key="1">
    <citation type="submission" date="2019-09" db="EMBL/GenBank/DDBJ databases">
        <title>The complete genome of Methanoplanus sp. FWC-SCC4.</title>
        <authorList>
            <person name="Chen S.-C."/>
            <person name="Zhou Y.-Z."/>
            <person name="Lai M.-C."/>
        </authorList>
    </citation>
    <scope>NUCLEOTIDE SEQUENCE [LARGE SCALE GENOMIC DNA]</scope>
    <source>
        <strain evidence="4 5">FWC-SCC4</strain>
    </source>
</reference>
<dbReference type="GeneID" id="85228646"/>
<protein>
    <submittedName>
        <fullName evidence="4">PH domain-containing protein</fullName>
    </submittedName>
</protein>